<dbReference type="AlphaFoldDB" id="A0A2T1ADL1"/>
<feature type="domain" description="HTH marR-type" evidence="1">
    <location>
        <begin position="3"/>
        <end position="136"/>
    </location>
</feature>
<proteinExistence type="predicted"/>
<sequence length="150" mass="16434">MTRFRVFHHLQKAHSALFRAADNRGRQELDLSTSQMAVLIILLNDGALPSTALAAQLSMANSGITGLVDRLSTRGLVSRKPATTDGRSILVHLTEKGEALAMRARQDTRHYNATLLAPFSDEECEVIRRFLTHLEDNADKIITGGPASRG</sequence>
<dbReference type="Proteomes" id="UP000237718">
    <property type="component" value="Unassembled WGS sequence"/>
</dbReference>
<dbReference type="InterPro" id="IPR036388">
    <property type="entry name" value="WH-like_DNA-bd_sf"/>
</dbReference>
<gene>
    <name evidence="2" type="ORF">CLV89_10997</name>
</gene>
<dbReference type="PRINTS" id="PR00598">
    <property type="entry name" value="HTHMARR"/>
</dbReference>
<protein>
    <submittedName>
        <fullName evidence="2">MarR family transcriptional regulator</fullName>
    </submittedName>
</protein>
<comment type="caution">
    <text evidence="2">The sequence shown here is derived from an EMBL/GenBank/DDBJ whole genome shotgun (WGS) entry which is preliminary data.</text>
</comment>
<dbReference type="InterPro" id="IPR039422">
    <property type="entry name" value="MarR/SlyA-like"/>
</dbReference>
<dbReference type="InterPro" id="IPR000835">
    <property type="entry name" value="HTH_MarR-typ"/>
</dbReference>
<dbReference type="Gene3D" id="1.10.10.10">
    <property type="entry name" value="Winged helix-like DNA-binding domain superfamily/Winged helix DNA-binding domain"/>
    <property type="match status" value="1"/>
</dbReference>
<dbReference type="RefSeq" id="WP_106164459.1">
    <property type="nucleotide sequence ID" value="NZ_PVUF01000009.1"/>
</dbReference>
<dbReference type="PROSITE" id="PS50995">
    <property type="entry name" value="HTH_MARR_2"/>
    <property type="match status" value="1"/>
</dbReference>
<evidence type="ECO:0000313" key="2">
    <source>
        <dbReference type="EMBL" id="PRZ46684.1"/>
    </source>
</evidence>
<name>A0A2T1ADL1_TRISK</name>
<accession>A0A2T1ADL1</accession>
<organism evidence="2 3">
    <name type="scientific">Tritonibacter scottomollicae</name>
    <name type="common">Epibacterium scottomollicae</name>
    <dbReference type="NCBI Taxonomy" id="483013"/>
    <lineage>
        <taxon>Bacteria</taxon>
        <taxon>Pseudomonadati</taxon>
        <taxon>Pseudomonadota</taxon>
        <taxon>Alphaproteobacteria</taxon>
        <taxon>Rhodobacterales</taxon>
        <taxon>Paracoccaceae</taxon>
        <taxon>Tritonibacter</taxon>
    </lineage>
</organism>
<dbReference type="EMBL" id="PVUF01000009">
    <property type="protein sequence ID" value="PRZ46684.1"/>
    <property type="molecule type" value="Genomic_DNA"/>
</dbReference>
<evidence type="ECO:0000313" key="3">
    <source>
        <dbReference type="Proteomes" id="UP000237718"/>
    </source>
</evidence>
<dbReference type="Pfam" id="PF01047">
    <property type="entry name" value="MarR"/>
    <property type="match status" value="1"/>
</dbReference>
<dbReference type="SMART" id="SM00347">
    <property type="entry name" value="HTH_MARR"/>
    <property type="match status" value="1"/>
</dbReference>
<dbReference type="GO" id="GO:0003700">
    <property type="term" value="F:DNA-binding transcription factor activity"/>
    <property type="evidence" value="ECO:0007669"/>
    <property type="project" value="InterPro"/>
</dbReference>
<dbReference type="PANTHER" id="PTHR33164:SF107">
    <property type="entry name" value="TRANSCRIPTIONAL REGULATORY PROTEIN"/>
    <property type="match status" value="1"/>
</dbReference>
<dbReference type="OrthoDB" id="582199at2"/>
<dbReference type="GO" id="GO:0006950">
    <property type="term" value="P:response to stress"/>
    <property type="evidence" value="ECO:0007669"/>
    <property type="project" value="TreeGrafter"/>
</dbReference>
<evidence type="ECO:0000259" key="1">
    <source>
        <dbReference type="PROSITE" id="PS50995"/>
    </source>
</evidence>
<dbReference type="InterPro" id="IPR036390">
    <property type="entry name" value="WH_DNA-bd_sf"/>
</dbReference>
<reference evidence="2 3" key="1">
    <citation type="submission" date="2018-03" db="EMBL/GenBank/DDBJ databases">
        <title>Genomic Encyclopedia of Archaeal and Bacterial Type Strains, Phase II (KMG-II): from individual species to whole genera.</title>
        <authorList>
            <person name="Goeker M."/>
        </authorList>
    </citation>
    <scope>NUCLEOTIDE SEQUENCE [LARGE SCALE GENOMIC DNA]</scope>
    <source>
        <strain evidence="2 3">DSM 25328</strain>
    </source>
</reference>
<dbReference type="PANTHER" id="PTHR33164">
    <property type="entry name" value="TRANSCRIPTIONAL REGULATOR, MARR FAMILY"/>
    <property type="match status" value="1"/>
</dbReference>
<dbReference type="SUPFAM" id="SSF46785">
    <property type="entry name" value="Winged helix' DNA-binding domain"/>
    <property type="match status" value="1"/>
</dbReference>